<dbReference type="CDD" id="cd22160">
    <property type="entry name" value="F-box_AtFBL13-like"/>
    <property type="match status" value="1"/>
</dbReference>
<dbReference type="InterPro" id="IPR032675">
    <property type="entry name" value="LRR_dom_sf"/>
</dbReference>
<proteinExistence type="predicted"/>
<dbReference type="InterPro" id="IPR055411">
    <property type="entry name" value="LRR_FXL15/At3g58940/PEG3-like"/>
</dbReference>
<gene>
    <name evidence="2" type="ORF">DH2020_024257</name>
</gene>
<evidence type="ECO:0000259" key="1">
    <source>
        <dbReference type="Pfam" id="PF24758"/>
    </source>
</evidence>
<dbReference type="SUPFAM" id="SSF52047">
    <property type="entry name" value="RNI-like"/>
    <property type="match status" value="1"/>
</dbReference>
<name>A0ABR0WC62_REHGL</name>
<dbReference type="EMBL" id="JABTTQ020000013">
    <property type="protein sequence ID" value="KAK6143909.1"/>
    <property type="molecule type" value="Genomic_DNA"/>
</dbReference>
<organism evidence="2 3">
    <name type="scientific">Rehmannia glutinosa</name>
    <name type="common">Chinese foxglove</name>
    <dbReference type="NCBI Taxonomy" id="99300"/>
    <lineage>
        <taxon>Eukaryota</taxon>
        <taxon>Viridiplantae</taxon>
        <taxon>Streptophyta</taxon>
        <taxon>Embryophyta</taxon>
        <taxon>Tracheophyta</taxon>
        <taxon>Spermatophyta</taxon>
        <taxon>Magnoliopsida</taxon>
        <taxon>eudicotyledons</taxon>
        <taxon>Gunneridae</taxon>
        <taxon>Pentapetalae</taxon>
        <taxon>asterids</taxon>
        <taxon>lamiids</taxon>
        <taxon>Lamiales</taxon>
        <taxon>Orobanchaceae</taxon>
        <taxon>Rehmannieae</taxon>
        <taxon>Rehmannia</taxon>
    </lineage>
</organism>
<dbReference type="InterPro" id="IPR055294">
    <property type="entry name" value="FBL60-like"/>
</dbReference>
<keyword evidence="3" id="KW-1185">Reference proteome</keyword>
<comment type="caution">
    <text evidence="2">The sequence shown here is derived from an EMBL/GenBank/DDBJ whole genome shotgun (WGS) entry which is preliminary data.</text>
</comment>
<dbReference type="SUPFAM" id="SSF81383">
    <property type="entry name" value="F-box domain"/>
    <property type="match status" value="1"/>
</dbReference>
<dbReference type="Proteomes" id="UP001318860">
    <property type="component" value="Unassembled WGS sequence"/>
</dbReference>
<sequence>MASDIEDDLLSLALPSLPRRRKEEGNSPSLLGLRYELQEIEYALGCLKGGAGRNEDVEESIFMYSRKKKVSEIDRLSELPDSILIRILSFLPTKLSVATTILGRRWRFLWAHVPNFDFDGETHSPESTMNFSDTINRVMLLSKVQTINTFRLYCSDKCRECEIETWLAAAIARNVQKFDLYIRCHDGFFAGLPRCVFTCKTLVDLRLHGCDLGFICCGLIISLPSLRKLQFSSVQFGCSDEALPRLFSGCPVLEELIIDGIVDRLPYCFAANWNSKEVMK</sequence>
<dbReference type="PANTHER" id="PTHR31293:SF12">
    <property type="entry name" value="RNI-LIKE SUPERFAMILY PROTEIN"/>
    <property type="match status" value="1"/>
</dbReference>
<dbReference type="Gene3D" id="3.80.10.10">
    <property type="entry name" value="Ribonuclease Inhibitor"/>
    <property type="match status" value="1"/>
</dbReference>
<evidence type="ECO:0000313" key="3">
    <source>
        <dbReference type="Proteomes" id="UP001318860"/>
    </source>
</evidence>
<dbReference type="InterPro" id="IPR053781">
    <property type="entry name" value="F-box_AtFBL13-like"/>
</dbReference>
<reference evidence="2 3" key="1">
    <citation type="journal article" date="2021" name="Comput. Struct. Biotechnol. J.">
        <title>De novo genome assembly of the potent medicinal plant Rehmannia glutinosa using nanopore technology.</title>
        <authorList>
            <person name="Ma L."/>
            <person name="Dong C."/>
            <person name="Song C."/>
            <person name="Wang X."/>
            <person name="Zheng X."/>
            <person name="Niu Y."/>
            <person name="Chen S."/>
            <person name="Feng W."/>
        </authorList>
    </citation>
    <scope>NUCLEOTIDE SEQUENCE [LARGE SCALE GENOMIC DNA]</scope>
    <source>
        <strain evidence="2">DH-2019</strain>
    </source>
</reference>
<dbReference type="PANTHER" id="PTHR31293">
    <property type="entry name" value="RNI-LIKE SUPERFAMILY PROTEIN"/>
    <property type="match status" value="1"/>
</dbReference>
<protein>
    <recommendedName>
        <fullName evidence="1">F-box/LRR-repeat protein 15/At3g58940/PEG3-like LRR domain-containing protein</fullName>
    </recommendedName>
</protein>
<dbReference type="Pfam" id="PF24758">
    <property type="entry name" value="LRR_At5g56370"/>
    <property type="match status" value="1"/>
</dbReference>
<feature type="domain" description="F-box/LRR-repeat protein 15/At3g58940/PEG3-like LRR" evidence="1">
    <location>
        <begin position="164"/>
        <end position="261"/>
    </location>
</feature>
<evidence type="ECO:0000313" key="2">
    <source>
        <dbReference type="EMBL" id="KAK6143909.1"/>
    </source>
</evidence>
<dbReference type="InterPro" id="IPR036047">
    <property type="entry name" value="F-box-like_dom_sf"/>
</dbReference>
<accession>A0ABR0WC62</accession>